<evidence type="ECO:0000313" key="2">
    <source>
        <dbReference type="EMBL" id="QDU89246.1"/>
    </source>
</evidence>
<sequence>MHVLAGRPLGRPRSPHKENSMTQQKLTHKKIALRVTDGFEQVELTQP</sequence>
<dbReference type="EMBL" id="CP036291">
    <property type="protein sequence ID" value="QDU89246.1"/>
    <property type="molecule type" value="Genomic_DNA"/>
</dbReference>
<reference evidence="2 3" key="1">
    <citation type="submission" date="2019-02" db="EMBL/GenBank/DDBJ databases">
        <title>Deep-cultivation of Planctomycetes and their phenomic and genomic characterization uncovers novel biology.</title>
        <authorList>
            <person name="Wiegand S."/>
            <person name="Jogler M."/>
            <person name="Boedeker C."/>
            <person name="Pinto D."/>
            <person name="Vollmers J."/>
            <person name="Rivas-Marin E."/>
            <person name="Kohn T."/>
            <person name="Peeters S.H."/>
            <person name="Heuer A."/>
            <person name="Rast P."/>
            <person name="Oberbeckmann S."/>
            <person name="Bunk B."/>
            <person name="Jeske O."/>
            <person name="Meyerdierks A."/>
            <person name="Storesund J.E."/>
            <person name="Kallscheuer N."/>
            <person name="Luecker S."/>
            <person name="Lage O.M."/>
            <person name="Pohl T."/>
            <person name="Merkel B.J."/>
            <person name="Hornburger P."/>
            <person name="Mueller R.-W."/>
            <person name="Bruemmer F."/>
            <person name="Labrenz M."/>
            <person name="Spormann A.M."/>
            <person name="Op den Camp H."/>
            <person name="Overmann J."/>
            <person name="Amann R."/>
            <person name="Jetten M.S.M."/>
            <person name="Mascher T."/>
            <person name="Medema M.H."/>
            <person name="Devos D.P."/>
            <person name="Kaster A.-K."/>
            <person name="Ovreas L."/>
            <person name="Rohde M."/>
            <person name="Galperin M.Y."/>
            <person name="Jogler C."/>
        </authorList>
    </citation>
    <scope>NUCLEOTIDE SEQUENCE [LARGE SCALE GENOMIC DNA]</scope>
    <source>
        <strain evidence="2 3">Pla175</strain>
    </source>
</reference>
<protein>
    <submittedName>
        <fullName evidence="2">Uncharacterized protein</fullName>
    </submittedName>
</protein>
<dbReference type="Proteomes" id="UP000317429">
    <property type="component" value="Chromosome"/>
</dbReference>
<dbReference type="KEGG" id="pnd:Pla175_26330"/>
<organism evidence="2 3">
    <name type="scientific">Pirellulimonas nuda</name>
    <dbReference type="NCBI Taxonomy" id="2528009"/>
    <lineage>
        <taxon>Bacteria</taxon>
        <taxon>Pseudomonadati</taxon>
        <taxon>Planctomycetota</taxon>
        <taxon>Planctomycetia</taxon>
        <taxon>Pirellulales</taxon>
        <taxon>Lacipirellulaceae</taxon>
        <taxon>Pirellulimonas</taxon>
    </lineage>
</organism>
<evidence type="ECO:0000256" key="1">
    <source>
        <dbReference type="SAM" id="MobiDB-lite"/>
    </source>
</evidence>
<accession>A0A518DCU2</accession>
<feature type="region of interest" description="Disordered" evidence="1">
    <location>
        <begin position="1"/>
        <end position="27"/>
    </location>
</feature>
<dbReference type="AlphaFoldDB" id="A0A518DCU2"/>
<gene>
    <name evidence="2" type="ORF">Pla175_26330</name>
</gene>
<name>A0A518DCU2_9BACT</name>
<proteinExistence type="predicted"/>
<keyword evidence="3" id="KW-1185">Reference proteome</keyword>
<evidence type="ECO:0000313" key="3">
    <source>
        <dbReference type="Proteomes" id="UP000317429"/>
    </source>
</evidence>